<evidence type="ECO:0000313" key="4">
    <source>
        <dbReference type="EMBL" id="PMD44727.1"/>
    </source>
</evidence>
<feature type="region of interest" description="Disordered" evidence="2">
    <location>
        <begin position="594"/>
        <end position="614"/>
    </location>
</feature>
<feature type="compositionally biased region" description="Low complexity" evidence="2">
    <location>
        <begin position="203"/>
        <end position="223"/>
    </location>
</feature>
<feature type="compositionally biased region" description="Polar residues" evidence="2">
    <location>
        <begin position="239"/>
        <end position="261"/>
    </location>
</feature>
<dbReference type="Pfam" id="PF15456">
    <property type="entry name" value="Uds1"/>
    <property type="match status" value="1"/>
</dbReference>
<keyword evidence="5" id="KW-1185">Reference proteome</keyword>
<feature type="compositionally biased region" description="Low complexity" evidence="2">
    <location>
        <begin position="288"/>
        <end position="299"/>
    </location>
</feature>
<evidence type="ECO:0000259" key="3">
    <source>
        <dbReference type="Pfam" id="PF15456"/>
    </source>
</evidence>
<reference evidence="4 5" key="1">
    <citation type="submission" date="2016-04" db="EMBL/GenBank/DDBJ databases">
        <title>A degradative enzymes factory behind the ericoid mycorrhizal symbiosis.</title>
        <authorList>
            <consortium name="DOE Joint Genome Institute"/>
            <person name="Martino E."/>
            <person name="Morin E."/>
            <person name="Grelet G."/>
            <person name="Kuo A."/>
            <person name="Kohler A."/>
            <person name="Daghino S."/>
            <person name="Barry K."/>
            <person name="Choi C."/>
            <person name="Cichocki N."/>
            <person name="Clum A."/>
            <person name="Copeland A."/>
            <person name="Hainaut M."/>
            <person name="Haridas S."/>
            <person name="Labutti K."/>
            <person name="Lindquist E."/>
            <person name="Lipzen A."/>
            <person name="Khouja H.-R."/>
            <person name="Murat C."/>
            <person name="Ohm R."/>
            <person name="Olson A."/>
            <person name="Spatafora J."/>
            <person name="Veneault-Fourrey C."/>
            <person name="Henrissat B."/>
            <person name="Grigoriev I."/>
            <person name="Martin F."/>
            <person name="Perotto S."/>
        </authorList>
    </citation>
    <scope>NUCLEOTIDE SEQUENCE [LARGE SCALE GENOMIC DNA]</scope>
    <source>
        <strain evidence="4 5">F</strain>
    </source>
</reference>
<feature type="region of interest" description="Disordered" evidence="2">
    <location>
        <begin position="659"/>
        <end position="684"/>
    </location>
</feature>
<dbReference type="Proteomes" id="UP000235786">
    <property type="component" value="Unassembled WGS sequence"/>
</dbReference>
<dbReference type="EMBL" id="KZ613941">
    <property type="protein sequence ID" value="PMD44727.1"/>
    <property type="molecule type" value="Genomic_DNA"/>
</dbReference>
<gene>
    <name evidence="4" type="ORF">L207DRAFT_285821</name>
</gene>
<dbReference type="STRING" id="1149755.A0A2J6S1V5"/>
<sequence>MAHIADFMVDNPSNAGLNNYIARELSPHSSHDAAPEVPPADEKEKYVWRMHQPTEPRKYQLFPTKDKLSIAAGQKNADAEQSQSQSTSMGQNGSSEKDRSLLGTALRLKPKEQTLIRRRKVSVPELGPMTTVQEIAMDSPTIPGRPPLHERSISAPGNSWRQHVFGESMLSCISGPALDENAEMAISTDSTNAPAEANIPQGSQQNPQSSSASSSNNPRSASPKQPLSPKSLAPLVIPSPSQAQRLITRKTSGSRLRSGSNPPDVPPKSGRMTDNSPYSRASPYTPMSASSTSLLSASTVQTSMANTPNSANPLAIPEGRSSPKPARSVTPTPPSAGPSPMISGHSRGVSDAPQRQFPLSQPHHGHRRHESEGGSSIMDRGRPKKRAEASPIKRTPKRSGSNPISIAALVEEQKAFEHLPSGYPATTASSLLPASEVEILRKQAIGQASRFEVLNSKDVDALSRELRALDERCEYLRKTHRSLRSGRRNLHDRICTYLRSPRVAKFSHDSMLKQEEALSELDSSIDDWVSKLEQAENRRTRVRQKLLEHVAAALIMQPVNVDSNSSLNDNSGFGSRTIGEEKHVVQMALAMAIAPTGENTPPRSPTKGQSPERLERVVEEVKVTSPETRRGGRDVESIRIYADSDLSALLADVEEEINRMGEQGEQHERERLERERQEKERKTEDTIAAGITLNAVAFEGMLAHQRSLQNMKLPMPEFV</sequence>
<organism evidence="4 5">
    <name type="scientific">Hyaloscypha variabilis (strain UAMH 11265 / GT02V1 / F)</name>
    <name type="common">Meliniomyces variabilis</name>
    <dbReference type="NCBI Taxonomy" id="1149755"/>
    <lineage>
        <taxon>Eukaryota</taxon>
        <taxon>Fungi</taxon>
        <taxon>Dikarya</taxon>
        <taxon>Ascomycota</taxon>
        <taxon>Pezizomycotina</taxon>
        <taxon>Leotiomycetes</taxon>
        <taxon>Helotiales</taxon>
        <taxon>Hyaloscyphaceae</taxon>
        <taxon>Hyaloscypha</taxon>
        <taxon>Hyaloscypha variabilis</taxon>
    </lineage>
</organism>
<proteinExistence type="predicted"/>
<feature type="compositionally biased region" description="Polar residues" evidence="2">
    <location>
        <begin position="300"/>
        <end position="312"/>
    </location>
</feature>
<feature type="domain" description="Up-regulated during septation protein 1" evidence="3">
    <location>
        <begin position="438"/>
        <end position="556"/>
    </location>
</feature>
<feature type="compositionally biased region" description="Polar residues" evidence="2">
    <location>
        <begin position="597"/>
        <end position="609"/>
    </location>
</feature>
<evidence type="ECO:0000256" key="1">
    <source>
        <dbReference type="SAM" id="Coils"/>
    </source>
</evidence>
<feature type="coiled-coil region" evidence="1">
    <location>
        <begin position="518"/>
        <end position="552"/>
    </location>
</feature>
<feature type="compositionally biased region" description="Polar residues" evidence="2">
    <location>
        <begin position="79"/>
        <end position="94"/>
    </location>
</feature>
<protein>
    <recommendedName>
        <fullName evidence="3">Up-regulated during septation protein 1 domain-containing protein</fullName>
    </recommendedName>
</protein>
<dbReference type="AlphaFoldDB" id="A0A2J6S1V5"/>
<dbReference type="InterPro" id="IPR029191">
    <property type="entry name" value="Uds1"/>
</dbReference>
<evidence type="ECO:0000313" key="5">
    <source>
        <dbReference type="Proteomes" id="UP000235786"/>
    </source>
</evidence>
<evidence type="ECO:0000256" key="2">
    <source>
        <dbReference type="SAM" id="MobiDB-lite"/>
    </source>
</evidence>
<keyword evidence="1" id="KW-0175">Coiled coil</keyword>
<feature type="region of interest" description="Disordered" evidence="2">
    <location>
        <begin position="1"/>
        <end position="100"/>
    </location>
</feature>
<dbReference type="OrthoDB" id="5429395at2759"/>
<accession>A0A2J6S1V5</accession>
<feature type="compositionally biased region" description="Basic and acidic residues" evidence="2">
    <location>
        <begin position="25"/>
        <end position="68"/>
    </location>
</feature>
<name>A0A2J6S1V5_HYAVF</name>
<feature type="region of interest" description="Disordered" evidence="2">
    <location>
        <begin position="182"/>
        <end position="403"/>
    </location>
</feature>